<evidence type="ECO:0000313" key="2">
    <source>
        <dbReference type="WBParaSite" id="PEQ_0000523601-mRNA-1"/>
    </source>
</evidence>
<dbReference type="AlphaFoldDB" id="A0A914RF38"/>
<sequence>MLEACARSCLELRDRLKMVVEAQAKERQLTKKFDEIAVFDQADRHQSPEAAFSASSLPYPIRTHFTHCVLSDHSNMLALVFMSLHQPDTRETCFNPEIAEPTELAWCSVGGGCSHYRRPLCRSGNPEELARIAWKDGVKAIESLDEGEPAPEGVVFSLQDAYNIFSKVCIFRLLSL</sequence>
<organism evidence="1 2">
    <name type="scientific">Parascaris equorum</name>
    <name type="common">Equine roundworm</name>
    <dbReference type="NCBI Taxonomy" id="6256"/>
    <lineage>
        <taxon>Eukaryota</taxon>
        <taxon>Metazoa</taxon>
        <taxon>Ecdysozoa</taxon>
        <taxon>Nematoda</taxon>
        <taxon>Chromadorea</taxon>
        <taxon>Rhabditida</taxon>
        <taxon>Spirurina</taxon>
        <taxon>Ascaridomorpha</taxon>
        <taxon>Ascaridoidea</taxon>
        <taxon>Ascarididae</taxon>
        <taxon>Parascaris</taxon>
    </lineage>
</organism>
<dbReference type="Proteomes" id="UP000887564">
    <property type="component" value="Unplaced"/>
</dbReference>
<evidence type="ECO:0000313" key="1">
    <source>
        <dbReference type="Proteomes" id="UP000887564"/>
    </source>
</evidence>
<proteinExistence type="predicted"/>
<keyword evidence="1" id="KW-1185">Reference proteome</keyword>
<reference evidence="2" key="1">
    <citation type="submission" date="2022-11" db="UniProtKB">
        <authorList>
            <consortium name="WormBaseParasite"/>
        </authorList>
    </citation>
    <scope>IDENTIFICATION</scope>
</reference>
<accession>A0A914RF38</accession>
<protein>
    <submittedName>
        <fullName evidence="2">Uncharacterized protein</fullName>
    </submittedName>
</protein>
<name>A0A914RF38_PAREQ</name>
<dbReference type="WBParaSite" id="PEQ_0000523601-mRNA-1">
    <property type="protein sequence ID" value="PEQ_0000523601-mRNA-1"/>
    <property type="gene ID" value="PEQ_0000523601"/>
</dbReference>